<accession>K3Y9F6</accession>
<organism evidence="2 3">
    <name type="scientific">Setaria italica</name>
    <name type="common">Foxtail millet</name>
    <name type="synonym">Panicum italicum</name>
    <dbReference type="NCBI Taxonomy" id="4555"/>
    <lineage>
        <taxon>Eukaryota</taxon>
        <taxon>Viridiplantae</taxon>
        <taxon>Streptophyta</taxon>
        <taxon>Embryophyta</taxon>
        <taxon>Tracheophyta</taxon>
        <taxon>Spermatophyta</taxon>
        <taxon>Magnoliopsida</taxon>
        <taxon>Liliopsida</taxon>
        <taxon>Poales</taxon>
        <taxon>Poaceae</taxon>
        <taxon>PACMAD clade</taxon>
        <taxon>Panicoideae</taxon>
        <taxon>Panicodae</taxon>
        <taxon>Paniceae</taxon>
        <taxon>Cenchrinae</taxon>
        <taxon>Setaria</taxon>
    </lineage>
</organism>
<feature type="region of interest" description="Disordered" evidence="1">
    <location>
        <begin position="45"/>
        <end position="79"/>
    </location>
</feature>
<dbReference type="Gramene" id="KQK96279">
    <property type="protein sequence ID" value="KQK96279"/>
    <property type="gene ID" value="SETIT_010698mg"/>
</dbReference>
<sequence>MAMHPGAGAAPAPSVPGNGEYDDFHWDDAAEAELQAIEAAYASASAKRRRLPNWTSPSPSPSSRPRYSQSPVSSGSTPSWAFTPPSFQGNVRARHQPISFSGKIVYCRTPSEVEKAAIDILGKIESIKAPGPVSLGFDLEWKPFPRRGEPCKVAVMQLCMEKTLCYVLHIAHSGVPPILKSLLEDNSSIKVGDFAGFYVATLGCFPCLPYTMLFFYQSSHCSVSSLLSGWNMHRQRCKKNVERLWCVCTTINGFVNPGKYQVSWAS</sequence>
<dbReference type="InterPro" id="IPR036397">
    <property type="entry name" value="RNaseH_sf"/>
</dbReference>
<feature type="region of interest" description="Disordered" evidence="1">
    <location>
        <begin position="1"/>
        <end position="27"/>
    </location>
</feature>
<dbReference type="EnsemblPlants" id="KQK96279">
    <property type="protein sequence ID" value="KQK96279"/>
    <property type="gene ID" value="SETIT_010698mg"/>
</dbReference>
<evidence type="ECO:0000313" key="3">
    <source>
        <dbReference type="Proteomes" id="UP000004995"/>
    </source>
</evidence>
<dbReference type="SUPFAM" id="SSF53098">
    <property type="entry name" value="Ribonuclease H-like"/>
    <property type="match status" value="1"/>
</dbReference>
<reference evidence="2" key="2">
    <citation type="submission" date="2018-08" db="UniProtKB">
        <authorList>
            <consortium name="EnsemblPlants"/>
        </authorList>
    </citation>
    <scope>IDENTIFICATION</scope>
    <source>
        <strain evidence="2">Yugu1</strain>
    </source>
</reference>
<dbReference type="HOGENOM" id="CLU_091519_0_0_1"/>
<proteinExistence type="predicted"/>
<evidence type="ECO:0000256" key="1">
    <source>
        <dbReference type="SAM" id="MobiDB-lite"/>
    </source>
</evidence>
<feature type="compositionally biased region" description="Low complexity" evidence="1">
    <location>
        <begin position="1"/>
        <end position="19"/>
    </location>
</feature>
<dbReference type="Proteomes" id="UP000004995">
    <property type="component" value="Unassembled WGS sequence"/>
</dbReference>
<dbReference type="Gene3D" id="3.30.420.10">
    <property type="entry name" value="Ribonuclease H-like superfamily/Ribonuclease H"/>
    <property type="match status" value="1"/>
</dbReference>
<dbReference type="GO" id="GO:0003676">
    <property type="term" value="F:nucleic acid binding"/>
    <property type="evidence" value="ECO:0007669"/>
    <property type="project" value="InterPro"/>
</dbReference>
<evidence type="ECO:0008006" key="4">
    <source>
        <dbReference type="Google" id="ProtNLM"/>
    </source>
</evidence>
<dbReference type="EMBL" id="AGNK02004077">
    <property type="status" value="NOT_ANNOTATED_CDS"/>
    <property type="molecule type" value="Genomic_DNA"/>
</dbReference>
<keyword evidence="3" id="KW-1185">Reference proteome</keyword>
<gene>
    <name evidence="2" type="primary">LOC101761815</name>
</gene>
<dbReference type="InterPro" id="IPR012337">
    <property type="entry name" value="RNaseH-like_sf"/>
</dbReference>
<reference evidence="3" key="1">
    <citation type="journal article" date="2012" name="Nat. Biotechnol.">
        <title>Reference genome sequence of the model plant Setaria.</title>
        <authorList>
            <person name="Bennetzen J.L."/>
            <person name="Schmutz J."/>
            <person name="Wang H."/>
            <person name="Percifield R."/>
            <person name="Hawkins J."/>
            <person name="Pontaroli A.C."/>
            <person name="Estep M."/>
            <person name="Feng L."/>
            <person name="Vaughn J.N."/>
            <person name="Grimwood J."/>
            <person name="Jenkins J."/>
            <person name="Barry K."/>
            <person name="Lindquist E."/>
            <person name="Hellsten U."/>
            <person name="Deshpande S."/>
            <person name="Wang X."/>
            <person name="Wu X."/>
            <person name="Mitros T."/>
            <person name="Triplett J."/>
            <person name="Yang X."/>
            <person name="Ye C.Y."/>
            <person name="Mauro-Herrera M."/>
            <person name="Wang L."/>
            <person name="Li P."/>
            <person name="Sharma M."/>
            <person name="Sharma R."/>
            <person name="Ronald P.C."/>
            <person name="Panaud O."/>
            <person name="Kellogg E.A."/>
            <person name="Brutnell T.P."/>
            <person name="Doust A.N."/>
            <person name="Tuskan G.A."/>
            <person name="Rokhsar D."/>
            <person name="Devos K.M."/>
        </authorList>
    </citation>
    <scope>NUCLEOTIDE SEQUENCE [LARGE SCALE GENOMIC DNA]</scope>
    <source>
        <strain evidence="3">cv. Yugu1</strain>
    </source>
</reference>
<dbReference type="ExpressionAtlas" id="K3Y9F6">
    <property type="expression patterns" value="baseline"/>
</dbReference>
<evidence type="ECO:0000313" key="2">
    <source>
        <dbReference type="EnsemblPlants" id="KQK96279"/>
    </source>
</evidence>
<dbReference type="AlphaFoldDB" id="K3Y9F6"/>
<name>K3Y9F6_SETIT</name>
<protein>
    <recommendedName>
        <fullName evidence="4">3'-5' exonuclease domain-containing protein</fullName>
    </recommendedName>
</protein>
<feature type="compositionally biased region" description="Low complexity" evidence="1">
    <location>
        <begin position="61"/>
        <end position="79"/>
    </location>
</feature>